<keyword evidence="4 10" id="KW-0067">ATP-binding</keyword>
<feature type="domain" description="ABC transmembrane type-1" evidence="9">
    <location>
        <begin position="9"/>
        <end position="285"/>
    </location>
</feature>
<dbReference type="InterPro" id="IPR027417">
    <property type="entry name" value="P-loop_NTPase"/>
</dbReference>
<keyword evidence="6 7" id="KW-0472">Membrane</keyword>
<comment type="caution">
    <text evidence="10">The sequence shown here is derived from an EMBL/GenBank/DDBJ whole genome shotgun (WGS) entry which is preliminary data.</text>
</comment>
<feature type="transmembrane region" description="Helical" evidence="7">
    <location>
        <begin position="259"/>
        <end position="277"/>
    </location>
</feature>
<dbReference type="GO" id="GO:0016887">
    <property type="term" value="F:ATP hydrolysis activity"/>
    <property type="evidence" value="ECO:0007669"/>
    <property type="project" value="InterPro"/>
</dbReference>
<feature type="transmembrane region" description="Helical" evidence="7">
    <location>
        <begin position="44"/>
        <end position="63"/>
    </location>
</feature>
<dbReference type="Gene3D" id="1.20.1560.10">
    <property type="entry name" value="ABC transporter type 1, transmembrane domain"/>
    <property type="match status" value="1"/>
</dbReference>
<keyword evidence="3" id="KW-0547">Nucleotide-binding</keyword>
<reference evidence="10 11" key="1">
    <citation type="submission" date="2018-04" db="EMBL/GenBank/DDBJ databases">
        <title>Genomic Encyclopedia of Archaeal and Bacterial Type Strains, Phase II (KMG-II): from individual species to whole genera.</title>
        <authorList>
            <person name="Goeker M."/>
        </authorList>
    </citation>
    <scope>NUCLEOTIDE SEQUENCE [LARGE SCALE GENOMIC DNA]</scope>
    <source>
        <strain evidence="10 11">DSM 25731</strain>
    </source>
</reference>
<dbReference type="PANTHER" id="PTHR24221">
    <property type="entry name" value="ATP-BINDING CASSETTE SUB-FAMILY B"/>
    <property type="match status" value="1"/>
</dbReference>
<dbReference type="InterPro" id="IPR039421">
    <property type="entry name" value="Type_1_exporter"/>
</dbReference>
<accession>A0A2T6BZ79</accession>
<dbReference type="SMART" id="SM00382">
    <property type="entry name" value="AAA"/>
    <property type="match status" value="1"/>
</dbReference>
<evidence type="ECO:0000259" key="9">
    <source>
        <dbReference type="PROSITE" id="PS50929"/>
    </source>
</evidence>
<dbReference type="SUPFAM" id="SSF52540">
    <property type="entry name" value="P-loop containing nucleoside triphosphate hydrolases"/>
    <property type="match status" value="1"/>
</dbReference>
<evidence type="ECO:0000259" key="8">
    <source>
        <dbReference type="PROSITE" id="PS50893"/>
    </source>
</evidence>
<evidence type="ECO:0000256" key="5">
    <source>
        <dbReference type="ARBA" id="ARBA00022989"/>
    </source>
</evidence>
<dbReference type="Gene3D" id="3.40.50.300">
    <property type="entry name" value="P-loop containing nucleotide triphosphate hydrolases"/>
    <property type="match status" value="1"/>
</dbReference>
<gene>
    <name evidence="10" type="ORF">C8N46_10423</name>
</gene>
<evidence type="ECO:0000256" key="1">
    <source>
        <dbReference type="ARBA" id="ARBA00004651"/>
    </source>
</evidence>
<evidence type="ECO:0000256" key="6">
    <source>
        <dbReference type="ARBA" id="ARBA00023136"/>
    </source>
</evidence>
<evidence type="ECO:0000256" key="7">
    <source>
        <dbReference type="SAM" id="Phobius"/>
    </source>
</evidence>
<dbReference type="OrthoDB" id="846150at2"/>
<feature type="transmembrane region" description="Helical" evidence="7">
    <location>
        <begin position="111"/>
        <end position="137"/>
    </location>
</feature>
<organism evidence="10 11">
    <name type="scientific">Kordia periserrulae</name>
    <dbReference type="NCBI Taxonomy" id="701523"/>
    <lineage>
        <taxon>Bacteria</taxon>
        <taxon>Pseudomonadati</taxon>
        <taxon>Bacteroidota</taxon>
        <taxon>Flavobacteriia</taxon>
        <taxon>Flavobacteriales</taxon>
        <taxon>Flavobacteriaceae</taxon>
        <taxon>Kordia</taxon>
    </lineage>
</organism>
<evidence type="ECO:0000256" key="3">
    <source>
        <dbReference type="ARBA" id="ARBA00022741"/>
    </source>
</evidence>
<dbReference type="GO" id="GO:1904680">
    <property type="term" value="F:peptide transmembrane transporter activity"/>
    <property type="evidence" value="ECO:0007669"/>
    <property type="project" value="InterPro"/>
</dbReference>
<comment type="subcellular location">
    <subcellularLocation>
        <location evidence="1">Cell membrane</location>
        <topology evidence="1">Multi-pass membrane protein</topology>
    </subcellularLocation>
</comment>
<name>A0A2T6BZ79_9FLAO</name>
<dbReference type="CDD" id="cd03228">
    <property type="entry name" value="ABCC_MRP_Like"/>
    <property type="match status" value="1"/>
</dbReference>
<dbReference type="GO" id="GO:0005886">
    <property type="term" value="C:plasma membrane"/>
    <property type="evidence" value="ECO:0007669"/>
    <property type="project" value="UniProtKB-SubCell"/>
</dbReference>
<dbReference type="GO" id="GO:0005524">
    <property type="term" value="F:ATP binding"/>
    <property type="evidence" value="ECO:0007669"/>
    <property type="project" value="UniProtKB-KW"/>
</dbReference>
<sequence length="545" mass="62596">MIKLKKKDILLLFLYAIPNTILSFGIVFIINKVLARNPNFMKDYMIIVFLAIVFYAYLLNIIFQKGLNKYAFKILYDNEKKLFNQILKAPLKTLENFGSQRFYTAMEDLRLFANLPYTVTHTVSSLLMLILGVIYMFTISVKAAAIVLVLVVLVALCYFIVMNSMSSQVGQLRKLNEHYYGYVTDLLSGFKELKLSLSRRKNILNKYLGPNRDESEGLDFKINYVFLSINMISQYGLYFVIAAILFGLPAMGLLDSEEVIAYVVVILFISGPINNLINLQQTYTRFMVANRRINTFMKDFEIDIMSTEEEVITDKQLQSLEFKDVCFSYNNKEQEDSAFALGPVNLKINAGEVIFIIGGNGSGKSTFVNILTGLYEPSKGEIILNGEEAINVKEDLQDSMAAIFTNNHIFSKNYDNYALEGNEEYAKLLETMQLNEVVTNDKEESARRRFSKGQSKRMSMIFALLEKKPILILDEWAADQDPHFRKFFYEQLIPKLKKEGKTIIAVTHDDAYFKSADRIIKFNYGKIVKDIETQKNEQELTSIWT</sequence>
<dbReference type="InterPro" id="IPR005898">
    <property type="entry name" value="Cyc_pep_transpt_SyrD/YojI"/>
</dbReference>
<dbReference type="Proteomes" id="UP000244090">
    <property type="component" value="Unassembled WGS sequence"/>
</dbReference>
<dbReference type="InterPro" id="IPR003593">
    <property type="entry name" value="AAA+_ATPase"/>
</dbReference>
<dbReference type="PROSITE" id="PS50893">
    <property type="entry name" value="ABC_TRANSPORTER_2"/>
    <property type="match status" value="1"/>
</dbReference>
<keyword evidence="11" id="KW-1185">Reference proteome</keyword>
<dbReference type="AlphaFoldDB" id="A0A2T6BZ79"/>
<dbReference type="GO" id="GO:0034040">
    <property type="term" value="F:ATPase-coupled lipid transmembrane transporter activity"/>
    <property type="evidence" value="ECO:0007669"/>
    <property type="project" value="TreeGrafter"/>
</dbReference>
<keyword evidence="5 7" id="KW-1133">Transmembrane helix</keyword>
<dbReference type="PANTHER" id="PTHR24221:SF653">
    <property type="entry name" value="TRANSPORT ATP-BINDING PROTEIN CYDC"/>
    <property type="match status" value="1"/>
</dbReference>
<dbReference type="InterPro" id="IPR036640">
    <property type="entry name" value="ABC1_TM_sf"/>
</dbReference>
<dbReference type="PROSITE" id="PS50929">
    <property type="entry name" value="ABC_TM1F"/>
    <property type="match status" value="1"/>
</dbReference>
<feature type="transmembrane region" description="Helical" evidence="7">
    <location>
        <begin position="12"/>
        <end position="32"/>
    </location>
</feature>
<dbReference type="Pfam" id="PF00664">
    <property type="entry name" value="ABC_membrane"/>
    <property type="match status" value="1"/>
</dbReference>
<dbReference type="GO" id="GO:0015833">
    <property type="term" value="P:peptide transport"/>
    <property type="evidence" value="ECO:0007669"/>
    <property type="project" value="InterPro"/>
</dbReference>
<dbReference type="GO" id="GO:0140359">
    <property type="term" value="F:ABC-type transporter activity"/>
    <property type="evidence" value="ECO:0007669"/>
    <property type="project" value="InterPro"/>
</dbReference>
<dbReference type="InterPro" id="IPR003439">
    <property type="entry name" value="ABC_transporter-like_ATP-bd"/>
</dbReference>
<dbReference type="Pfam" id="PF00005">
    <property type="entry name" value="ABC_tran"/>
    <property type="match status" value="1"/>
</dbReference>
<feature type="transmembrane region" description="Helical" evidence="7">
    <location>
        <begin position="143"/>
        <end position="161"/>
    </location>
</feature>
<evidence type="ECO:0000256" key="4">
    <source>
        <dbReference type="ARBA" id="ARBA00022840"/>
    </source>
</evidence>
<dbReference type="SUPFAM" id="SSF90123">
    <property type="entry name" value="ABC transporter transmembrane region"/>
    <property type="match status" value="1"/>
</dbReference>
<dbReference type="NCBIfam" id="TIGR01194">
    <property type="entry name" value="cyc_pep_trnsptr"/>
    <property type="match status" value="1"/>
</dbReference>
<dbReference type="InterPro" id="IPR011527">
    <property type="entry name" value="ABC1_TM_dom"/>
</dbReference>
<evidence type="ECO:0000313" key="11">
    <source>
        <dbReference type="Proteomes" id="UP000244090"/>
    </source>
</evidence>
<feature type="domain" description="ABC transporter" evidence="8">
    <location>
        <begin position="320"/>
        <end position="543"/>
    </location>
</feature>
<keyword evidence="2 7" id="KW-0812">Transmembrane</keyword>
<proteinExistence type="predicted"/>
<protein>
    <submittedName>
        <fullName evidence="10">Putative ATP-binding cassette transporter</fullName>
    </submittedName>
</protein>
<feature type="transmembrane region" description="Helical" evidence="7">
    <location>
        <begin position="235"/>
        <end position="253"/>
    </location>
</feature>
<dbReference type="RefSeq" id="WP_108114627.1">
    <property type="nucleotide sequence ID" value="NZ_QBKT01000004.1"/>
</dbReference>
<evidence type="ECO:0000313" key="10">
    <source>
        <dbReference type="EMBL" id="PTX61380.1"/>
    </source>
</evidence>
<dbReference type="EMBL" id="QBKT01000004">
    <property type="protein sequence ID" value="PTX61380.1"/>
    <property type="molecule type" value="Genomic_DNA"/>
</dbReference>
<evidence type="ECO:0000256" key="2">
    <source>
        <dbReference type="ARBA" id="ARBA00022692"/>
    </source>
</evidence>